<dbReference type="AlphaFoldDB" id="A0A2D4IY77"/>
<sequence>MQWCHSLGLATVGRLEYSPFLQPPCLVKGMGRKEASDFCRQCLLCLTFSCCLIAKLHESKLFALLYQQQYDHTGSRERSSKEEIAAESTCFFSHITTSQSGEIGEKESSREIASFLQNPFSPIKQGGKEKKQQPISQAQDMQWL</sequence>
<name>A0A2D4IY77_MICLE</name>
<protein>
    <submittedName>
        <fullName evidence="2">Uncharacterized protein</fullName>
    </submittedName>
</protein>
<feature type="region of interest" description="Disordered" evidence="1">
    <location>
        <begin position="120"/>
        <end position="144"/>
    </location>
</feature>
<organism evidence="2">
    <name type="scientific">Micrurus lemniscatus lemniscatus</name>
    <dbReference type="NCBI Taxonomy" id="129467"/>
    <lineage>
        <taxon>Eukaryota</taxon>
        <taxon>Metazoa</taxon>
        <taxon>Chordata</taxon>
        <taxon>Craniata</taxon>
        <taxon>Vertebrata</taxon>
        <taxon>Euteleostomi</taxon>
        <taxon>Lepidosauria</taxon>
        <taxon>Squamata</taxon>
        <taxon>Bifurcata</taxon>
        <taxon>Unidentata</taxon>
        <taxon>Episquamata</taxon>
        <taxon>Toxicofera</taxon>
        <taxon>Serpentes</taxon>
        <taxon>Colubroidea</taxon>
        <taxon>Elapidae</taxon>
        <taxon>Elapinae</taxon>
        <taxon>Micrurus</taxon>
    </lineage>
</organism>
<accession>A0A2D4IY77</accession>
<proteinExistence type="predicted"/>
<reference evidence="2" key="2">
    <citation type="submission" date="2017-11" db="EMBL/GenBank/DDBJ databases">
        <title>Coralsnake Venomics: Analyses of Venom Gland Transcriptomes and Proteomes of Six Brazilian Taxa.</title>
        <authorList>
            <person name="Aird S.D."/>
            <person name="Jorge da Silva N."/>
            <person name="Qiu L."/>
            <person name="Villar-Briones A."/>
            <person name="Aparecida-Saddi V."/>
            <person name="Campos-Telles M.P."/>
            <person name="Grau M."/>
            <person name="Mikheyev A.S."/>
        </authorList>
    </citation>
    <scope>NUCLEOTIDE SEQUENCE</scope>
    <source>
        <tissue evidence="2">Venom_gland</tissue>
    </source>
</reference>
<dbReference type="EMBL" id="IACK01133149">
    <property type="protein sequence ID" value="LAA89172.1"/>
    <property type="molecule type" value="Transcribed_RNA"/>
</dbReference>
<evidence type="ECO:0000313" key="2">
    <source>
        <dbReference type="EMBL" id="LAA89172.1"/>
    </source>
</evidence>
<evidence type="ECO:0000256" key="1">
    <source>
        <dbReference type="SAM" id="MobiDB-lite"/>
    </source>
</evidence>
<reference evidence="2" key="1">
    <citation type="submission" date="2017-07" db="EMBL/GenBank/DDBJ databases">
        <authorList>
            <person name="Mikheyev A."/>
            <person name="Grau M."/>
        </authorList>
    </citation>
    <scope>NUCLEOTIDE SEQUENCE</scope>
    <source>
        <tissue evidence="2">Venom_gland</tissue>
    </source>
</reference>
<feature type="compositionally biased region" description="Polar residues" evidence="1">
    <location>
        <begin position="133"/>
        <end position="144"/>
    </location>
</feature>